<dbReference type="GO" id="GO:0016787">
    <property type="term" value="F:hydrolase activity"/>
    <property type="evidence" value="ECO:0007669"/>
    <property type="project" value="UniProtKB-KW"/>
</dbReference>
<evidence type="ECO:0000256" key="1">
    <source>
        <dbReference type="ARBA" id="ARBA00022801"/>
    </source>
</evidence>
<reference evidence="3 4" key="1">
    <citation type="submission" date="2015-12" db="EMBL/GenBank/DDBJ databases">
        <title>Diversity of Burkholderia near neighbor genomes.</title>
        <authorList>
            <person name="Sahl J."/>
            <person name="Wagner D."/>
            <person name="Keim P."/>
        </authorList>
    </citation>
    <scope>NUCLEOTIDE SEQUENCE [LARGE SCALE GENOMIC DNA]</scope>
    <source>
        <strain evidence="3 4">BDU6</strain>
    </source>
</reference>
<feature type="domain" description="Isochorismatase-like" evidence="2">
    <location>
        <begin position="11"/>
        <end position="153"/>
    </location>
</feature>
<organism evidence="3 4">
    <name type="scientific">Burkholderia mayonis</name>
    <dbReference type="NCBI Taxonomy" id="1385591"/>
    <lineage>
        <taxon>Bacteria</taxon>
        <taxon>Pseudomonadati</taxon>
        <taxon>Pseudomonadota</taxon>
        <taxon>Betaproteobacteria</taxon>
        <taxon>Burkholderiales</taxon>
        <taxon>Burkholderiaceae</taxon>
        <taxon>Burkholderia</taxon>
        <taxon>pseudomallei group</taxon>
    </lineage>
</organism>
<dbReference type="InterPro" id="IPR050272">
    <property type="entry name" value="Isochorismatase-like_hydrls"/>
</dbReference>
<dbReference type="AlphaFoldDB" id="A0A1B4FM51"/>
<dbReference type="InterPro" id="IPR036380">
    <property type="entry name" value="Isochorismatase-like_sf"/>
</dbReference>
<evidence type="ECO:0000259" key="2">
    <source>
        <dbReference type="Pfam" id="PF00857"/>
    </source>
</evidence>
<accession>A0A1B4FM51</accession>
<dbReference type="PANTHER" id="PTHR43540:SF1">
    <property type="entry name" value="ISOCHORISMATASE HYDROLASE"/>
    <property type="match status" value="1"/>
</dbReference>
<sequence length="193" mass="20950">MDASTSLSAHAALLLIDLQKGIYDPKLGRRNNPDAETRAGKLLDCWRSAGRPIVHVRHISRSPDSVFWPGQTGAEFQDAFAPLAHEHVIEKNVPDAFAATGLTRWLHERAIAQVVIAGVITNNSVESTARSAGNLGFEAIVAGDACFTFDQRDLSGRLWSAEDVHALSLSNLAMDYARVLVAADIVVLAMRQH</sequence>
<dbReference type="Pfam" id="PF00857">
    <property type="entry name" value="Isochorismatase"/>
    <property type="match status" value="1"/>
</dbReference>
<dbReference type="SUPFAM" id="SSF52499">
    <property type="entry name" value="Isochorismatase-like hydrolases"/>
    <property type="match status" value="1"/>
</dbReference>
<dbReference type="EMBL" id="CP013387">
    <property type="protein sequence ID" value="AOJ04747.1"/>
    <property type="molecule type" value="Genomic_DNA"/>
</dbReference>
<protein>
    <submittedName>
        <fullName evidence="3">Isochorismatase</fullName>
    </submittedName>
</protein>
<dbReference type="Gene3D" id="3.40.50.850">
    <property type="entry name" value="Isochorismatase-like"/>
    <property type="match status" value="1"/>
</dbReference>
<dbReference type="InterPro" id="IPR000868">
    <property type="entry name" value="Isochorismatase-like_dom"/>
</dbReference>
<keyword evidence="4" id="KW-1185">Reference proteome</keyword>
<dbReference type="PANTHER" id="PTHR43540">
    <property type="entry name" value="PEROXYUREIDOACRYLATE/UREIDOACRYLATE AMIDOHYDROLASE-RELATED"/>
    <property type="match status" value="1"/>
</dbReference>
<name>A0A1B4FM51_9BURK</name>
<proteinExistence type="predicted"/>
<dbReference type="RefSeq" id="WP_059473010.1">
    <property type="nucleotide sequence ID" value="NZ_CP013387.1"/>
</dbReference>
<dbReference type="Proteomes" id="UP000062519">
    <property type="component" value="Chromosome 2"/>
</dbReference>
<gene>
    <name evidence="3" type="ORF">WS70_23565</name>
</gene>
<dbReference type="KEGG" id="buu:WS70_23565"/>
<dbReference type="CDD" id="cd01014">
    <property type="entry name" value="nicotinamidase_related"/>
    <property type="match status" value="1"/>
</dbReference>
<keyword evidence="1" id="KW-0378">Hydrolase</keyword>
<evidence type="ECO:0000313" key="3">
    <source>
        <dbReference type="EMBL" id="AOJ04747.1"/>
    </source>
</evidence>
<evidence type="ECO:0000313" key="4">
    <source>
        <dbReference type="Proteomes" id="UP000062519"/>
    </source>
</evidence>